<reference evidence="1 2" key="1">
    <citation type="submission" date="2019-12" db="EMBL/GenBank/DDBJ databases">
        <authorList>
            <person name="Reyes-Prieto M."/>
        </authorList>
    </citation>
    <scope>NUCLEOTIDE SEQUENCE [LARGE SCALE GENOMIC DNA]</scope>
    <source>
        <strain evidence="1">HF14-78462</strain>
    </source>
</reference>
<keyword evidence="2" id="KW-1185">Reference proteome</keyword>
<proteinExistence type="predicted"/>
<dbReference type="EMBL" id="CACSAS010000001">
    <property type="protein sequence ID" value="CAA0096042.1"/>
    <property type="molecule type" value="Genomic_DNA"/>
</dbReference>
<gene>
    <name evidence="1" type="ORF">STARVERO_01963</name>
</gene>
<evidence type="ECO:0000313" key="1">
    <source>
        <dbReference type="EMBL" id="CAA0096042.1"/>
    </source>
</evidence>
<protein>
    <submittedName>
        <fullName evidence="1">Uncharacterized protein</fullName>
    </submittedName>
</protein>
<organism evidence="1 2">
    <name type="scientific">Starkeya nomas</name>
    <dbReference type="NCBI Taxonomy" id="2666134"/>
    <lineage>
        <taxon>Bacteria</taxon>
        <taxon>Pseudomonadati</taxon>
        <taxon>Pseudomonadota</taxon>
        <taxon>Alphaproteobacteria</taxon>
        <taxon>Hyphomicrobiales</taxon>
        <taxon>Xanthobacteraceae</taxon>
        <taxon>Starkeya</taxon>
    </lineage>
</organism>
<dbReference type="AlphaFoldDB" id="A0A5S9NYV6"/>
<dbReference type="RefSeq" id="WP_159598705.1">
    <property type="nucleotide sequence ID" value="NZ_CACSAS010000001.1"/>
</dbReference>
<name>A0A5S9NYV6_9HYPH</name>
<sequence length="101" mass="11087">MADPLTMTLDDLAEVFRRTAPTTARHVRKLAEDEGFPPPLPGRKPKLWSRHQVEAWLRDPRRAQASPLPANDAGAIDPAFSPENVAAARSRLAARYGAPHA</sequence>
<accession>A0A5S9NYV6</accession>
<evidence type="ECO:0000313" key="2">
    <source>
        <dbReference type="Proteomes" id="UP000433050"/>
    </source>
</evidence>
<dbReference type="Proteomes" id="UP000433050">
    <property type="component" value="Unassembled WGS sequence"/>
</dbReference>